<dbReference type="Proteomes" id="UP000565468">
    <property type="component" value="Unassembled WGS sequence"/>
</dbReference>
<keyword evidence="1" id="KW-1133">Transmembrane helix</keyword>
<feature type="transmembrane region" description="Helical" evidence="1">
    <location>
        <begin position="162"/>
        <end position="183"/>
    </location>
</feature>
<dbReference type="RefSeq" id="WP_169503818.1">
    <property type="nucleotide sequence ID" value="NZ_JABBPN010000003.1"/>
</dbReference>
<evidence type="ECO:0000313" key="3">
    <source>
        <dbReference type="Proteomes" id="UP000565468"/>
    </source>
</evidence>
<organism evidence="2 3">
    <name type="scientific">Paenibacillus lemnae</name>
    <dbReference type="NCBI Taxonomy" id="1330551"/>
    <lineage>
        <taxon>Bacteria</taxon>
        <taxon>Bacillati</taxon>
        <taxon>Bacillota</taxon>
        <taxon>Bacilli</taxon>
        <taxon>Bacillales</taxon>
        <taxon>Paenibacillaceae</taxon>
        <taxon>Paenibacillus</taxon>
    </lineage>
</organism>
<comment type="caution">
    <text evidence="2">The sequence shown here is derived from an EMBL/GenBank/DDBJ whole genome shotgun (WGS) entry which is preliminary data.</text>
</comment>
<dbReference type="EMBL" id="JABBPN010000003">
    <property type="protein sequence ID" value="NMO95049.1"/>
    <property type="molecule type" value="Genomic_DNA"/>
</dbReference>
<gene>
    <name evidence="2" type="ORF">HII30_04515</name>
</gene>
<name>A0A848M466_PAELE</name>
<evidence type="ECO:0000256" key="1">
    <source>
        <dbReference type="SAM" id="Phobius"/>
    </source>
</evidence>
<evidence type="ECO:0000313" key="2">
    <source>
        <dbReference type="EMBL" id="NMO95049.1"/>
    </source>
</evidence>
<dbReference type="AlphaFoldDB" id="A0A848M466"/>
<proteinExistence type="predicted"/>
<keyword evidence="3" id="KW-1185">Reference proteome</keyword>
<keyword evidence="1" id="KW-0472">Membrane</keyword>
<feature type="transmembrane region" description="Helical" evidence="1">
    <location>
        <begin position="21"/>
        <end position="39"/>
    </location>
</feature>
<protein>
    <submittedName>
        <fullName evidence="2">Uncharacterized protein</fullName>
    </submittedName>
</protein>
<reference evidence="2 3" key="1">
    <citation type="submission" date="2020-04" db="EMBL/GenBank/DDBJ databases">
        <title>Paenibacillus algicola sp. nov., a novel marine bacterium producing alginate lyase.</title>
        <authorList>
            <person name="Huang H."/>
        </authorList>
    </citation>
    <scope>NUCLEOTIDE SEQUENCE [LARGE SCALE GENOMIC DNA]</scope>
    <source>
        <strain evidence="2 3">L7-75</strain>
    </source>
</reference>
<accession>A0A848M466</accession>
<keyword evidence="1" id="KW-0812">Transmembrane</keyword>
<feature type="transmembrane region" description="Helical" evidence="1">
    <location>
        <begin position="87"/>
        <end position="107"/>
    </location>
</feature>
<feature type="transmembrane region" description="Helical" evidence="1">
    <location>
        <begin position="119"/>
        <end position="142"/>
    </location>
</feature>
<sequence>MNAFRAVSSWVYDKVNWKWTLAAVAIFICFMIFVLPQQAEKSEGATGSGESPDSSFVYTAEDLYRIADIYGEEGRKEYIQARFTFDIVWPLVYLFFLCTLLTSLYRFLPERSRWRFIHLLPLGGWLFDLLENLGASLVMYRYPQPTPVVAQLTPVFTLLKWMMIYGSFAAAGIGIILLLIRAVRAIKTR</sequence>